<comment type="caution">
    <text evidence="2">The sequence shown here is derived from an EMBL/GenBank/DDBJ whole genome shotgun (WGS) entry which is preliminary data.</text>
</comment>
<dbReference type="AlphaFoldDB" id="A0A371IKE6"/>
<dbReference type="Proteomes" id="UP000093352">
    <property type="component" value="Unassembled WGS sequence"/>
</dbReference>
<gene>
    <name evidence="2" type="ORF">BBG48_007320</name>
</gene>
<protein>
    <submittedName>
        <fullName evidence="2">ABC transporter substrate-binding protein</fullName>
    </submittedName>
</protein>
<dbReference type="Gene3D" id="3.40.50.2300">
    <property type="match status" value="2"/>
</dbReference>
<evidence type="ECO:0000256" key="1">
    <source>
        <dbReference type="SAM" id="SignalP"/>
    </source>
</evidence>
<sequence length="325" mass="34888">MKKSLIALLLSSVALLSACSASGETKTDLEKSTTNKKLKIGITQIAEHPSLDMVRKGFEEKLKADGVDAQIIYQSAQGDLSVANTIAQSFVDKKVDLIFAISTPSAQAAKNVTSDIPIVFAAVTDPEQSDLKAENITGTSDKAPVKSQLELFNKLDPSIKKVGIVYSTSETNSQIQVKEAKKYATELGLEIVDVGVNNINDLPQGIDAMLGKSDAVYMITDNLVSSSLELLASKTNSAKKILVSAGLFDDSDAAKSIMLANGVSYKSFGEKSAQMAEQILLQNVKPSTIPFFYAEKGENFVSMDVVKQIGLDENNEIIKNAQKLN</sequence>
<name>A0A371IKE6_9FIRM</name>
<dbReference type="STRING" id="1871336.BBG48_09540"/>
<dbReference type="SUPFAM" id="SSF53822">
    <property type="entry name" value="Periplasmic binding protein-like I"/>
    <property type="match status" value="1"/>
</dbReference>
<keyword evidence="1" id="KW-0732">Signal</keyword>
<dbReference type="CDD" id="cd06325">
    <property type="entry name" value="PBP1_ABC_unchar_transporter"/>
    <property type="match status" value="1"/>
</dbReference>
<dbReference type="InterPro" id="IPR007487">
    <property type="entry name" value="ABC_transpt-TYRBP-like"/>
</dbReference>
<evidence type="ECO:0000313" key="2">
    <source>
        <dbReference type="EMBL" id="RDY20967.1"/>
    </source>
</evidence>
<feature type="signal peptide" evidence="1">
    <location>
        <begin position="1"/>
        <end position="23"/>
    </location>
</feature>
<dbReference type="EMBL" id="MBEW02000016">
    <property type="protein sequence ID" value="RDY20967.1"/>
    <property type="molecule type" value="Genomic_DNA"/>
</dbReference>
<dbReference type="InterPro" id="IPR028082">
    <property type="entry name" value="Peripla_BP_I"/>
</dbReference>
<feature type="chain" id="PRO_5016986520" evidence="1">
    <location>
        <begin position="24"/>
        <end position="325"/>
    </location>
</feature>
<accession>A0A371IKE6</accession>
<dbReference type="PROSITE" id="PS51257">
    <property type="entry name" value="PROKAR_LIPOPROTEIN"/>
    <property type="match status" value="1"/>
</dbReference>
<dbReference type="PANTHER" id="PTHR35271:SF1">
    <property type="entry name" value="ABC TRANSPORTER, SUBSTRATE-BINDING LIPOPROTEIN"/>
    <property type="match status" value="1"/>
</dbReference>
<dbReference type="Pfam" id="PF04392">
    <property type="entry name" value="ABC_sub_bind"/>
    <property type="match status" value="1"/>
</dbReference>
<evidence type="ECO:0000313" key="3">
    <source>
        <dbReference type="Proteomes" id="UP000093352"/>
    </source>
</evidence>
<dbReference type="PANTHER" id="PTHR35271">
    <property type="entry name" value="ABC TRANSPORTER, SUBSTRATE-BINDING LIPOPROTEIN-RELATED"/>
    <property type="match status" value="1"/>
</dbReference>
<reference evidence="2 3" key="1">
    <citation type="journal article" date="2016" name="Genome Announc.">
        <title>Draft Genome Sequence of Criibacterium bergeronii gen. nov., sp. nov., Strain CCRI-22567T, Isolated from a Vaginal Sample from a Woman with Bacterial Vaginosis.</title>
        <authorList>
            <person name="Maheux A.F."/>
            <person name="Berube E."/>
            <person name="Boudreau D.K."/>
            <person name="Raymond F."/>
            <person name="Corbeil J."/>
            <person name="Roy P.H."/>
            <person name="Boissinot M."/>
            <person name="Omar R.F."/>
        </authorList>
    </citation>
    <scope>NUCLEOTIDE SEQUENCE [LARGE SCALE GENOMIC DNA]</scope>
    <source>
        <strain evidence="2 3">CCRI-22567</strain>
    </source>
</reference>
<keyword evidence="3" id="KW-1185">Reference proteome</keyword>
<organism evidence="2 3">
    <name type="scientific">Criibacterium bergeronii</name>
    <dbReference type="NCBI Taxonomy" id="1871336"/>
    <lineage>
        <taxon>Bacteria</taxon>
        <taxon>Bacillati</taxon>
        <taxon>Bacillota</taxon>
        <taxon>Clostridia</taxon>
        <taxon>Peptostreptococcales</taxon>
        <taxon>Filifactoraceae</taxon>
        <taxon>Criibacterium</taxon>
    </lineage>
</organism>
<proteinExistence type="predicted"/>